<name>A0A3N4VPL4_9GAMM</name>
<dbReference type="Proteomes" id="UP000269708">
    <property type="component" value="Unassembled WGS sequence"/>
</dbReference>
<dbReference type="AlphaFoldDB" id="A0A3N4VPL4"/>
<sequence length="124" mass="13658">MQLPLLPGEITPETVLTALMRRVGPANGITAADLAEFITGRRNAADERRLRQVIEQLRLEGHAICATPDEGYHLAANADDLDRTCRFLVKRIEATARLVAAMKRVATPDLYGQLGLPIPQEKTE</sequence>
<dbReference type="EMBL" id="RKQN01000001">
    <property type="protein sequence ID" value="RPE81819.1"/>
    <property type="molecule type" value="Genomic_DNA"/>
</dbReference>
<evidence type="ECO:0000313" key="2">
    <source>
        <dbReference type="Proteomes" id="UP000269708"/>
    </source>
</evidence>
<evidence type="ECO:0000313" key="1">
    <source>
        <dbReference type="EMBL" id="RPE81819.1"/>
    </source>
</evidence>
<proteinExistence type="predicted"/>
<gene>
    <name evidence="1" type="ORF">EDC50_1021</name>
</gene>
<accession>A0A3N4VPL4</accession>
<dbReference type="RefSeq" id="WP_123769339.1">
    <property type="nucleotide sequence ID" value="NZ_RKQN01000001.1"/>
</dbReference>
<dbReference type="OrthoDB" id="6058284at2"/>
<keyword evidence="2" id="KW-1185">Reference proteome</keyword>
<comment type="caution">
    <text evidence="1">The sequence shown here is derived from an EMBL/GenBank/DDBJ whole genome shotgun (WGS) entry which is preliminary data.</text>
</comment>
<organism evidence="1 2">
    <name type="scientific">Vulcaniibacterium tengchongense</name>
    <dbReference type="NCBI Taxonomy" id="1273429"/>
    <lineage>
        <taxon>Bacteria</taxon>
        <taxon>Pseudomonadati</taxon>
        <taxon>Pseudomonadota</taxon>
        <taxon>Gammaproteobacteria</taxon>
        <taxon>Lysobacterales</taxon>
        <taxon>Lysobacteraceae</taxon>
        <taxon>Vulcaniibacterium</taxon>
    </lineage>
</organism>
<protein>
    <submittedName>
        <fullName evidence="1">Uncharacterized protein</fullName>
    </submittedName>
</protein>
<reference evidence="1 2" key="1">
    <citation type="submission" date="2018-11" db="EMBL/GenBank/DDBJ databases">
        <title>Genomic Encyclopedia of Type Strains, Phase IV (KMG-IV): sequencing the most valuable type-strain genomes for metagenomic binning, comparative biology and taxonomic classification.</title>
        <authorList>
            <person name="Goeker M."/>
        </authorList>
    </citation>
    <scope>NUCLEOTIDE SEQUENCE [LARGE SCALE GENOMIC DNA]</scope>
    <source>
        <strain evidence="1 2">DSM 25623</strain>
    </source>
</reference>